<dbReference type="PANTHER" id="PTHR11232:SF80">
    <property type="entry name" value="CARBOXYL-TERMINAL PDZ LIGAND OF NEURONAL NITRIC OXIDE SYNTHASE PROTEIN ISOFORM X1"/>
    <property type="match status" value="1"/>
</dbReference>
<dbReference type="Proteomes" id="UP000265100">
    <property type="component" value="Chromosome 7"/>
</dbReference>
<dbReference type="FunFam" id="2.30.29.30:FF:000124">
    <property type="entry name" value="carboxyl-terminal PDZ ligand of neuronal nitric oxide synthase protein-like"/>
    <property type="match status" value="1"/>
</dbReference>
<keyword evidence="1" id="KW-0175">Coiled coil</keyword>
<keyword evidence="9" id="KW-1185">Reference proteome</keyword>
<dbReference type="InterPro" id="IPR011993">
    <property type="entry name" value="PH-like_dom_sf"/>
</dbReference>
<reference evidence="8" key="2">
    <citation type="submission" date="2025-08" db="UniProtKB">
        <authorList>
            <consortium name="Ensembl"/>
        </authorList>
    </citation>
    <scope>IDENTIFICATION</scope>
</reference>
<dbReference type="SMART" id="SM00462">
    <property type="entry name" value="PTB"/>
    <property type="match status" value="1"/>
</dbReference>
<sequence length="642" mass="70268">MPTRNRYNLVDDVADSRVPLHNEEAYQHGIYFQAKYVGSLDVPRPNSRMEIVAAMRRIRYEFKAKNIKKKKVSIVVSVDGVKVMLRKKQKRKEWTWDESKMLIMHDPIYRIFYVSHDSQDLKIFSYIARDGSSNSFRCNVFKSKKKTQAMRMVRTVGQAFEVCHKLSLQHAEQDADGQADGESDKSTEEPSSHGRTLTGAERGEDEQDSKHEGRRGGEDPAAGSSLCEKAVSEILQSLAELNVVKPGQTIMDFDRRSLFTVTSQGITPSSPCSPSITPLASQHYLQLLQQQLQQQQQHTHVAVAQVQLLKDQMAAETAARIEAQARALKATHPGQPQQELQANGHDGQQSSGGLVSASAKSLSLNLKNHYSQTLDHLITSTPSRLFETSPLSPTQVGCAESYLNLLNMESGVKPPASANNDLDPFIRANGAVEDKEMSGNEIVPFTSRNSASMDEKCRQIIPKLDPPPPSVNRKRASRTLSPGSEVAAAPTPAEVTSNDAAPSRSSSISFPDITPSSLSSGDFHSLSNGESSSCSTSEDSGVRSETKSLLSPLRDDDDLFGDRGTFLTASSGCNSPVEERGETVLSAAESYPTEAPTLTSQSDTCGHPLPFSPMNDTCLHISFSEDELLESSQEDPNVPQRS</sequence>
<dbReference type="InterPro" id="IPR006020">
    <property type="entry name" value="PTB/PI_dom"/>
</dbReference>
<feature type="compositionally biased region" description="Polar residues" evidence="6">
    <location>
        <begin position="334"/>
        <end position="349"/>
    </location>
</feature>
<dbReference type="Gene3D" id="2.30.29.30">
    <property type="entry name" value="Pleckstrin-homology domain (PH domain)/Phosphotyrosine-binding domain (PTB)"/>
    <property type="match status" value="1"/>
</dbReference>
<dbReference type="PANTHER" id="PTHR11232">
    <property type="entry name" value="PHOSPHOTYROSINE INTERACTION DOMAIN-CONTAINING FAMILY MEMBER"/>
    <property type="match status" value="1"/>
</dbReference>
<reference evidence="8" key="3">
    <citation type="submission" date="2025-09" db="UniProtKB">
        <authorList>
            <consortium name="Ensembl"/>
        </authorList>
    </citation>
    <scope>IDENTIFICATION</scope>
</reference>
<dbReference type="Ensembl" id="ENSACLT00000068818.1">
    <property type="protein sequence ID" value="ENSACLP00000076002.1"/>
    <property type="gene ID" value="ENSACLG00000027752.2"/>
</dbReference>
<dbReference type="PROSITE" id="PS01179">
    <property type="entry name" value="PID"/>
    <property type="match status" value="1"/>
</dbReference>
<protein>
    <recommendedName>
        <fullName evidence="3">Carboxyl-terminal PDZ ligand of neuronal nitric oxide synthase protein</fullName>
    </recommendedName>
    <alternativeName>
        <fullName evidence="5">C-terminal PDZ ligand of neuronal nitric oxide synthase protein</fullName>
    </alternativeName>
    <alternativeName>
        <fullName evidence="4">Nitric oxide synthase 1 adaptor protein</fullName>
    </alternativeName>
</protein>
<feature type="domain" description="PID" evidence="7">
    <location>
        <begin position="29"/>
        <end position="173"/>
    </location>
</feature>
<dbReference type="SUPFAM" id="SSF50729">
    <property type="entry name" value="PH domain-like"/>
    <property type="match status" value="1"/>
</dbReference>
<feature type="compositionally biased region" description="Basic and acidic residues" evidence="6">
    <location>
        <begin position="182"/>
        <end position="192"/>
    </location>
</feature>
<evidence type="ECO:0000256" key="5">
    <source>
        <dbReference type="ARBA" id="ARBA00075107"/>
    </source>
</evidence>
<evidence type="ECO:0000259" key="7">
    <source>
        <dbReference type="PROSITE" id="PS01179"/>
    </source>
</evidence>
<organism evidence="8 9">
    <name type="scientific">Astatotilapia calliptera</name>
    <name type="common">Eastern happy</name>
    <name type="synonym">Chromis callipterus</name>
    <dbReference type="NCBI Taxonomy" id="8154"/>
    <lineage>
        <taxon>Eukaryota</taxon>
        <taxon>Metazoa</taxon>
        <taxon>Chordata</taxon>
        <taxon>Craniata</taxon>
        <taxon>Vertebrata</taxon>
        <taxon>Euteleostomi</taxon>
        <taxon>Actinopterygii</taxon>
        <taxon>Neopterygii</taxon>
        <taxon>Teleostei</taxon>
        <taxon>Neoteleostei</taxon>
        <taxon>Acanthomorphata</taxon>
        <taxon>Ovalentaria</taxon>
        <taxon>Cichlomorphae</taxon>
        <taxon>Cichliformes</taxon>
        <taxon>Cichlidae</taxon>
        <taxon>African cichlids</taxon>
        <taxon>Pseudocrenilabrinae</taxon>
        <taxon>Haplochromini</taxon>
        <taxon>Astatotilapia</taxon>
    </lineage>
</organism>
<accession>A0AAX7V4L5</accession>
<evidence type="ECO:0000256" key="3">
    <source>
        <dbReference type="ARBA" id="ARBA00067706"/>
    </source>
</evidence>
<dbReference type="CDD" id="cd01270">
    <property type="entry name" value="PTB_CAPON-like"/>
    <property type="match status" value="1"/>
</dbReference>
<dbReference type="Pfam" id="PF00640">
    <property type="entry name" value="PID"/>
    <property type="match status" value="1"/>
</dbReference>
<feature type="compositionally biased region" description="Low complexity" evidence="6">
    <location>
        <begin position="516"/>
        <end position="539"/>
    </location>
</feature>
<evidence type="ECO:0000313" key="8">
    <source>
        <dbReference type="Ensembl" id="ENSACLP00000076002.1"/>
    </source>
</evidence>
<feature type="region of interest" description="Disordered" evidence="6">
    <location>
        <begin position="460"/>
        <end position="558"/>
    </location>
</feature>
<comment type="function">
    <text evidence="2">Adapter protein involved in neuronal nitric-oxide (NO) synthesis regulation via its association with nNOS/NOS1. The complex formed with NOS1 and synapsins is necessary for specific NO and synapsin functions at a presynaptic level. Mediates an indirect interaction between NOS1 and RASD1 leading to enhance the ability of NOS1 to activate RASD1. Competes with DLG4 for interaction with NOS1, possibly affecting NOS1 activity by regulating the interaction between NOS1 and DLG4. In kidney podocytes, plays a role in podosomes and filopodia formation through CDC42 activation.</text>
</comment>
<feature type="compositionally biased region" description="Polar residues" evidence="6">
    <location>
        <begin position="494"/>
        <end position="509"/>
    </location>
</feature>
<evidence type="ECO:0000313" key="9">
    <source>
        <dbReference type="Proteomes" id="UP000265100"/>
    </source>
</evidence>
<name>A0AAX7V4L5_ASTCA</name>
<evidence type="ECO:0000256" key="2">
    <source>
        <dbReference type="ARBA" id="ARBA00054402"/>
    </source>
</evidence>
<proteinExistence type="predicted"/>
<feature type="compositionally biased region" description="Basic and acidic residues" evidence="6">
    <location>
        <begin position="208"/>
        <end position="218"/>
    </location>
</feature>
<dbReference type="InterPro" id="IPR051133">
    <property type="entry name" value="Adapter_Engulfment-Domain"/>
</dbReference>
<reference evidence="8" key="1">
    <citation type="submission" date="2018-05" db="EMBL/GenBank/DDBJ databases">
        <authorList>
            <person name="Datahose"/>
        </authorList>
    </citation>
    <scope>NUCLEOTIDE SEQUENCE</scope>
</reference>
<dbReference type="GO" id="GO:0050998">
    <property type="term" value="F:nitric-oxide synthase binding"/>
    <property type="evidence" value="ECO:0007669"/>
    <property type="project" value="TreeGrafter"/>
</dbReference>
<feature type="region of interest" description="Disordered" evidence="6">
    <location>
        <begin position="171"/>
        <end position="224"/>
    </location>
</feature>
<dbReference type="GeneTree" id="ENSGT00940000164999"/>
<evidence type="ECO:0000256" key="1">
    <source>
        <dbReference type="ARBA" id="ARBA00023054"/>
    </source>
</evidence>
<evidence type="ECO:0000256" key="6">
    <source>
        <dbReference type="SAM" id="MobiDB-lite"/>
    </source>
</evidence>
<feature type="region of interest" description="Disordered" evidence="6">
    <location>
        <begin position="327"/>
        <end position="356"/>
    </location>
</feature>
<evidence type="ECO:0000256" key="4">
    <source>
        <dbReference type="ARBA" id="ARBA00075003"/>
    </source>
</evidence>
<dbReference type="AlphaFoldDB" id="A0AAX7V4L5"/>